<organism evidence="5 6">
    <name type="scientific">candidate division MSBL1 archaeon SCGC-AAA382A13</name>
    <dbReference type="NCBI Taxonomy" id="1698279"/>
    <lineage>
        <taxon>Archaea</taxon>
        <taxon>Methanobacteriati</taxon>
        <taxon>Methanobacteriota</taxon>
        <taxon>candidate division MSBL1</taxon>
    </lineage>
</organism>
<feature type="domain" description="3-hydroxyacyl-CoA dehydrogenase C-terminal" evidence="3">
    <location>
        <begin position="238"/>
        <end position="318"/>
    </location>
</feature>
<accession>A0A133VDQ7</accession>
<dbReference type="Pfam" id="PF02737">
    <property type="entry name" value="3HCDH_N"/>
    <property type="match status" value="1"/>
</dbReference>
<dbReference type="InterPro" id="IPR006180">
    <property type="entry name" value="3-OHacyl-CoA_DH_CS"/>
</dbReference>
<dbReference type="InterPro" id="IPR013328">
    <property type="entry name" value="6PGD_dom2"/>
</dbReference>
<proteinExistence type="inferred from homology"/>
<evidence type="ECO:0000313" key="5">
    <source>
        <dbReference type="EMBL" id="KXB04537.1"/>
    </source>
</evidence>
<dbReference type="GO" id="GO:0070403">
    <property type="term" value="F:NAD+ binding"/>
    <property type="evidence" value="ECO:0007669"/>
    <property type="project" value="InterPro"/>
</dbReference>
<feature type="non-terminal residue" evidence="5">
    <location>
        <position position="1"/>
    </location>
</feature>
<evidence type="ECO:0000313" key="6">
    <source>
        <dbReference type="Proteomes" id="UP000070311"/>
    </source>
</evidence>
<dbReference type="Gene3D" id="1.10.1040.10">
    <property type="entry name" value="N-(1-d-carboxylethyl)-l-norvaline Dehydrogenase, domain 2"/>
    <property type="match status" value="2"/>
</dbReference>
<dbReference type="InterPro" id="IPR006108">
    <property type="entry name" value="3HC_DH_C"/>
</dbReference>
<dbReference type="PATRIC" id="fig|1698279.3.peg.458"/>
<dbReference type="InterPro" id="IPR036291">
    <property type="entry name" value="NAD(P)-bd_dom_sf"/>
</dbReference>
<evidence type="ECO:0000259" key="3">
    <source>
        <dbReference type="Pfam" id="PF00725"/>
    </source>
</evidence>
<gene>
    <name evidence="5" type="ORF">AKJ50_02295</name>
</gene>
<dbReference type="SUPFAM" id="SSF51735">
    <property type="entry name" value="NAD(P)-binding Rossmann-fold domains"/>
    <property type="match status" value="1"/>
</dbReference>
<dbReference type="Gene3D" id="3.40.50.720">
    <property type="entry name" value="NAD(P)-binding Rossmann-like Domain"/>
    <property type="match status" value="1"/>
</dbReference>
<dbReference type="PANTHER" id="PTHR48075:SF5">
    <property type="entry name" value="3-HYDROXYBUTYRYL-COA DEHYDROGENASE"/>
    <property type="match status" value="1"/>
</dbReference>
<feature type="domain" description="3-hydroxyacyl-CoA dehydrogenase NAD binding" evidence="4">
    <location>
        <begin position="2"/>
        <end position="122"/>
    </location>
</feature>
<evidence type="ECO:0000256" key="2">
    <source>
        <dbReference type="ARBA" id="ARBA00023002"/>
    </source>
</evidence>
<protein>
    <recommendedName>
        <fullName evidence="7">3-hydroxyacyl-CoA dehydrogenase</fullName>
    </recommendedName>
</protein>
<comment type="similarity">
    <text evidence="1">Belongs to the 3-hydroxyacyl-CoA dehydrogenase family.</text>
</comment>
<evidence type="ECO:0008006" key="7">
    <source>
        <dbReference type="Google" id="ProtNLM"/>
    </source>
</evidence>
<dbReference type="GO" id="GO:0016616">
    <property type="term" value="F:oxidoreductase activity, acting on the CH-OH group of donors, NAD or NADP as acceptor"/>
    <property type="evidence" value="ECO:0007669"/>
    <property type="project" value="InterPro"/>
</dbReference>
<dbReference type="InterPro" id="IPR006176">
    <property type="entry name" value="3-OHacyl-CoA_DH_NAD-bd"/>
</dbReference>
<sequence length="322" mass="35752">KEKTLSNIETTTDQDKGVSNADLVIEAAPEKMELKKEIFSAVDKASPKGAILSSNTSSLSIGEMAEATNRGEKFAGLHFFNPPVRMPLVEIIRHEGTSDETAETCVDYAESLDKTPVICRKDVPGFIVNRILGPVINEAAWTLYREEASIEEVDAAAKFKAGLPMGLFELADFTGLDINKEVAKVLYEGYGERMKPAPVIDNLVEEGKLGKKSGEGFYDSWPDRPSISLMKAEEWDYKRIYAMAANESAYIVQEDVADPEDIDTAIEYGLGWGEGPCKLADKEGIENIVEKLENLYEEHGDERYKPCPLLKKYAEEGRGFYE</sequence>
<dbReference type="PROSITE" id="PS00067">
    <property type="entry name" value="3HCDH"/>
    <property type="match status" value="1"/>
</dbReference>
<dbReference type="InterPro" id="IPR008927">
    <property type="entry name" value="6-PGluconate_DH-like_C_sf"/>
</dbReference>
<dbReference type="EMBL" id="LHYD01000056">
    <property type="protein sequence ID" value="KXB04537.1"/>
    <property type="molecule type" value="Genomic_DNA"/>
</dbReference>
<dbReference type="Pfam" id="PF00725">
    <property type="entry name" value="3HCDH"/>
    <property type="match status" value="2"/>
</dbReference>
<dbReference type="Proteomes" id="UP000070311">
    <property type="component" value="Unassembled WGS sequence"/>
</dbReference>
<name>A0A133VDQ7_9EURY</name>
<evidence type="ECO:0000259" key="4">
    <source>
        <dbReference type="Pfam" id="PF02737"/>
    </source>
</evidence>
<dbReference type="AlphaFoldDB" id="A0A133VDQ7"/>
<keyword evidence="6" id="KW-1185">Reference proteome</keyword>
<feature type="domain" description="3-hydroxyacyl-CoA dehydrogenase C-terminal" evidence="3">
    <location>
        <begin position="125"/>
        <end position="219"/>
    </location>
</feature>
<comment type="caution">
    <text evidence="5">The sequence shown here is derived from an EMBL/GenBank/DDBJ whole genome shotgun (WGS) entry which is preliminary data.</text>
</comment>
<dbReference type="GO" id="GO:0006631">
    <property type="term" value="P:fatty acid metabolic process"/>
    <property type="evidence" value="ECO:0007669"/>
    <property type="project" value="InterPro"/>
</dbReference>
<dbReference type="SUPFAM" id="SSF48179">
    <property type="entry name" value="6-phosphogluconate dehydrogenase C-terminal domain-like"/>
    <property type="match status" value="2"/>
</dbReference>
<keyword evidence="2" id="KW-0560">Oxidoreductase</keyword>
<reference evidence="5 6" key="1">
    <citation type="journal article" date="2016" name="Sci. Rep.">
        <title>Metabolic traits of an uncultured archaeal lineage -MSBL1- from brine pools of the Red Sea.</title>
        <authorList>
            <person name="Mwirichia R."/>
            <person name="Alam I."/>
            <person name="Rashid M."/>
            <person name="Vinu M."/>
            <person name="Ba-Alawi W."/>
            <person name="Anthony Kamau A."/>
            <person name="Kamanda Ngugi D."/>
            <person name="Goker M."/>
            <person name="Klenk H.P."/>
            <person name="Bajic V."/>
            <person name="Stingl U."/>
        </authorList>
    </citation>
    <scope>NUCLEOTIDE SEQUENCE [LARGE SCALE GENOMIC DNA]</scope>
    <source>
        <strain evidence="5">SCGC-AAA382A13</strain>
    </source>
</reference>
<dbReference type="PANTHER" id="PTHR48075">
    <property type="entry name" value="3-HYDROXYACYL-COA DEHYDROGENASE FAMILY PROTEIN"/>
    <property type="match status" value="1"/>
</dbReference>
<evidence type="ECO:0000256" key="1">
    <source>
        <dbReference type="ARBA" id="ARBA00009463"/>
    </source>
</evidence>